<dbReference type="KEGG" id="naci:NUH88_13025"/>
<sequence length="150" mass="15807">MAVQTLYEVHTLKGGNWAVDSTYPDRDGAIEVAKSLHGEKQFQAVKVVKDTYDPATGQGKEIVVFDTTSKVNRDKPAPAAAPQAAAPTPPGAAAVLNPSPAQKRSQKGKNTKSDYAMAIKVSALLVLILAGGLGAIFLLHNAGGFFQKMF</sequence>
<keyword evidence="2" id="KW-1133">Transmembrane helix</keyword>
<organism evidence="3 4">
    <name type="scientific">Nisaea acidiphila</name>
    <dbReference type="NCBI Taxonomy" id="1862145"/>
    <lineage>
        <taxon>Bacteria</taxon>
        <taxon>Pseudomonadati</taxon>
        <taxon>Pseudomonadota</taxon>
        <taxon>Alphaproteobacteria</taxon>
        <taxon>Rhodospirillales</taxon>
        <taxon>Thalassobaculaceae</taxon>
        <taxon>Nisaea</taxon>
    </lineage>
</organism>
<reference evidence="3" key="1">
    <citation type="submission" date="2022-08" db="EMBL/GenBank/DDBJ databases">
        <title>Nisaea acidiphila sp. nov., isolated from a marine algal debris and emended description of the genus Nisaea Urios et al. 2008.</title>
        <authorList>
            <person name="Kwon K."/>
        </authorList>
    </citation>
    <scope>NUCLEOTIDE SEQUENCE</scope>
    <source>
        <strain evidence="3">MEBiC11861</strain>
    </source>
</reference>
<keyword evidence="2" id="KW-0472">Membrane</keyword>
<feature type="transmembrane region" description="Helical" evidence="2">
    <location>
        <begin position="117"/>
        <end position="140"/>
    </location>
</feature>
<gene>
    <name evidence="3" type="ORF">NUH88_13025</name>
</gene>
<feature type="compositionally biased region" description="Low complexity" evidence="1">
    <location>
        <begin position="77"/>
        <end position="94"/>
    </location>
</feature>
<name>A0A9J7ALI2_9PROT</name>
<dbReference type="EMBL" id="CP102480">
    <property type="protein sequence ID" value="UUX48336.1"/>
    <property type="molecule type" value="Genomic_DNA"/>
</dbReference>
<dbReference type="RefSeq" id="WP_257766844.1">
    <property type="nucleotide sequence ID" value="NZ_CP102480.1"/>
</dbReference>
<dbReference type="AlphaFoldDB" id="A0A9J7ALI2"/>
<evidence type="ECO:0000313" key="4">
    <source>
        <dbReference type="Proteomes" id="UP001060336"/>
    </source>
</evidence>
<feature type="region of interest" description="Disordered" evidence="1">
    <location>
        <begin position="73"/>
        <end position="110"/>
    </location>
</feature>
<evidence type="ECO:0008006" key="5">
    <source>
        <dbReference type="Google" id="ProtNLM"/>
    </source>
</evidence>
<keyword evidence="4" id="KW-1185">Reference proteome</keyword>
<dbReference type="Proteomes" id="UP001060336">
    <property type="component" value="Chromosome"/>
</dbReference>
<evidence type="ECO:0000256" key="1">
    <source>
        <dbReference type="SAM" id="MobiDB-lite"/>
    </source>
</evidence>
<evidence type="ECO:0000256" key="2">
    <source>
        <dbReference type="SAM" id="Phobius"/>
    </source>
</evidence>
<proteinExistence type="predicted"/>
<keyword evidence="2" id="KW-0812">Transmembrane</keyword>
<evidence type="ECO:0000313" key="3">
    <source>
        <dbReference type="EMBL" id="UUX48336.1"/>
    </source>
</evidence>
<protein>
    <recommendedName>
        <fullName evidence="5">DUF2188 domain-containing protein</fullName>
    </recommendedName>
</protein>
<accession>A0A9J7ALI2</accession>